<keyword evidence="4" id="KW-0238">DNA-binding</keyword>
<feature type="region of interest" description="Disordered" evidence="7">
    <location>
        <begin position="564"/>
        <end position="585"/>
    </location>
</feature>
<name>A0A2T4H0S1_FUSCU</name>
<dbReference type="OMA" id="QECHFEP"/>
<feature type="compositionally biased region" description="Polar residues" evidence="7">
    <location>
        <begin position="106"/>
        <end position="117"/>
    </location>
</feature>
<dbReference type="GO" id="GO:0003677">
    <property type="term" value="F:DNA binding"/>
    <property type="evidence" value="ECO:0007669"/>
    <property type="project" value="UniProtKB-KW"/>
</dbReference>
<evidence type="ECO:0000256" key="5">
    <source>
        <dbReference type="ARBA" id="ARBA00023163"/>
    </source>
</evidence>
<dbReference type="SMART" id="SM00066">
    <property type="entry name" value="GAL4"/>
    <property type="match status" value="1"/>
</dbReference>
<feature type="compositionally biased region" description="Low complexity" evidence="7">
    <location>
        <begin position="182"/>
        <end position="248"/>
    </location>
</feature>
<dbReference type="PROSITE" id="PS50048">
    <property type="entry name" value="ZN2_CY6_FUNGAL_2"/>
    <property type="match status" value="1"/>
</dbReference>
<dbReference type="AlphaFoldDB" id="A0A2T4H0S1"/>
<dbReference type="GO" id="GO:0008270">
    <property type="term" value="F:zinc ion binding"/>
    <property type="evidence" value="ECO:0007669"/>
    <property type="project" value="InterPro"/>
</dbReference>
<comment type="caution">
    <text evidence="9">The sequence shown here is derived from an EMBL/GenBank/DDBJ whole genome shotgun (WGS) entry which is preliminary data.</text>
</comment>
<sequence>RRTCPLKAKLVVAQVTWYCVVFHGSELVDRRGLIVSFQESGGRAAQSQLQPQAQAQAQAQALAQARALAQAQAHAHAHVPVQIHAQTNLDVPYSKTFANMNQPTNVSSSMLRAQSTEPPVPTPIQTSLESTSLLATTPHAQAQTQATSTTPVFPATDPTQPPSSSLHPIAINTFNAIEIPSNESSYSSSNVSPASTSTPATPSATTEAIAASSSPSISSSVLASSAKTPSTSTSTDPTASATSTASSKPKAKRVRTSKPKVKTGCTNCKQRRIKCDEARPACTQCVRSNKNCTGYPPPSRSSRPFEEVRIAPKPMPVYDAHVPSNAIIAPLHGDYHLLPRRVHQRAVLRAVSPGTSSPSPTTYQPSMALHIQPSESFYFDIFRSHTAHELSGYFNNVFWTRYVLQECHSEDAIKCAVIGLGALYQTLEQTAALDMRRGSDASSEARFEIIRGHWQVAIRRYGDACNALVKLNTQDQRSHRTSIMANVLLACFDSFIGDHRQAIHQIQTGLGLLDIFHTQQRQRLLPASEDSLEEELVTIFTRLAIQAKSYDMAFHFPQPFSIRLSSQSQPQSPGHSGANTPLQEEPLSIPENFTSVIEARVAFDNLNVRIMRYIEELFSMKSDLKGTLPPSWLDYGLSFKNHLDRWAKAFDNLFFARHNPSVSMQEKAGIAALRMLATNTRILYLMMFSDKESDFDNFLPQFQTVVDLGIEIVGDEERRAAARDCPNPGQCQHRQRETWQSQDFFPSMGFSAPHIKPRFAADLGIVAPLFVVATKCRDPGTRRRAIQLLRSSARREGMWDSEMVANISAWVMDLEESEALAMGVESYPADGISRPIPRIIPEEKRFTIRSVDFDLRTRVADLQVGVRGLPPGMPDPKFRQTRLNW</sequence>
<protein>
    <recommendedName>
        <fullName evidence="8">Zn(2)-C6 fungal-type domain-containing protein</fullName>
    </recommendedName>
</protein>
<dbReference type="InterPro" id="IPR036864">
    <property type="entry name" value="Zn2-C6_fun-type_DNA-bd_sf"/>
</dbReference>
<evidence type="ECO:0000259" key="8">
    <source>
        <dbReference type="PROSITE" id="PS50048"/>
    </source>
</evidence>
<gene>
    <name evidence="9" type="ORF">FCULG_00008158</name>
</gene>
<accession>A0A2T4H0S1</accession>
<reference evidence="9 10" key="1">
    <citation type="submission" date="2018-02" db="EMBL/GenBank/DDBJ databases">
        <title>Fusarium culmorum secondary metabolites in fungal-bacterial-plant interactions.</title>
        <authorList>
            <person name="Schmidt R."/>
        </authorList>
    </citation>
    <scope>NUCLEOTIDE SEQUENCE [LARGE SCALE GENOMIC DNA]</scope>
    <source>
        <strain evidence="9 10">PV</strain>
    </source>
</reference>
<evidence type="ECO:0000256" key="7">
    <source>
        <dbReference type="SAM" id="MobiDB-lite"/>
    </source>
</evidence>
<keyword evidence="3" id="KW-0805">Transcription regulation</keyword>
<evidence type="ECO:0000256" key="6">
    <source>
        <dbReference type="ARBA" id="ARBA00023242"/>
    </source>
</evidence>
<evidence type="ECO:0000313" key="9">
    <source>
        <dbReference type="EMBL" id="PTD09403.1"/>
    </source>
</evidence>
<dbReference type="SUPFAM" id="SSF57701">
    <property type="entry name" value="Zn2/Cys6 DNA-binding domain"/>
    <property type="match status" value="1"/>
</dbReference>
<dbReference type="Gene3D" id="4.10.240.10">
    <property type="entry name" value="Zn(2)-C6 fungal-type DNA-binding domain"/>
    <property type="match status" value="1"/>
</dbReference>
<dbReference type="PANTHER" id="PTHR36206:SF4">
    <property type="entry name" value="HYPOTHETICAL CONSERVED PROTEIN (EUROFUNG)-RELATED"/>
    <property type="match status" value="1"/>
</dbReference>
<dbReference type="PROSITE" id="PS00463">
    <property type="entry name" value="ZN2_CY6_FUNGAL_1"/>
    <property type="match status" value="1"/>
</dbReference>
<dbReference type="InterPro" id="IPR001138">
    <property type="entry name" value="Zn2Cys6_DnaBD"/>
</dbReference>
<dbReference type="InterPro" id="IPR052360">
    <property type="entry name" value="Transcr_Regulatory_Proteins"/>
</dbReference>
<evidence type="ECO:0000256" key="4">
    <source>
        <dbReference type="ARBA" id="ARBA00023125"/>
    </source>
</evidence>
<dbReference type="CDD" id="cd00067">
    <property type="entry name" value="GAL4"/>
    <property type="match status" value="1"/>
</dbReference>
<evidence type="ECO:0000313" key="10">
    <source>
        <dbReference type="Proteomes" id="UP000241587"/>
    </source>
</evidence>
<evidence type="ECO:0000256" key="3">
    <source>
        <dbReference type="ARBA" id="ARBA00023015"/>
    </source>
</evidence>
<dbReference type="Proteomes" id="UP000241587">
    <property type="component" value="Unassembled WGS sequence"/>
</dbReference>
<keyword evidence="2" id="KW-0862">Zinc</keyword>
<feature type="region of interest" description="Disordered" evidence="7">
    <location>
        <begin position="106"/>
        <end position="125"/>
    </location>
</feature>
<dbReference type="EMBL" id="PVEM01000003">
    <property type="protein sequence ID" value="PTD09403.1"/>
    <property type="molecule type" value="Genomic_DNA"/>
</dbReference>
<feature type="domain" description="Zn(2)-C6 fungal-type" evidence="8">
    <location>
        <begin position="264"/>
        <end position="293"/>
    </location>
</feature>
<feature type="compositionally biased region" description="Basic residues" evidence="7">
    <location>
        <begin position="249"/>
        <end position="261"/>
    </location>
</feature>
<dbReference type="Pfam" id="PF00172">
    <property type="entry name" value="Zn_clus"/>
    <property type="match status" value="1"/>
</dbReference>
<dbReference type="GO" id="GO:0000981">
    <property type="term" value="F:DNA-binding transcription factor activity, RNA polymerase II-specific"/>
    <property type="evidence" value="ECO:0007669"/>
    <property type="project" value="InterPro"/>
</dbReference>
<keyword evidence="5" id="KW-0804">Transcription</keyword>
<dbReference type="PANTHER" id="PTHR36206">
    <property type="entry name" value="ASPERCRYPTIN BIOSYNTHESIS CLUSTER-SPECIFIC TRANSCRIPTION REGULATOR ATNN-RELATED"/>
    <property type="match status" value="1"/>
</dbReference>
<keyword evidence="10" id="KW-1185">Reference proteome</keyword>
<keyword evidence="1" id="KW-0479">Metal-binding</keyword>
<keyword evidence="6" id="KW-0539">Nucleus</keyword>
<proteinExistence type="predicted"/>
<organism evidence="9 10">
    <name type="scientific">Fusarium culmorum</name>
    <dbReference type="NCBI Taxonomy" id="5516"/>
    <lineage>
        <taxon>Eukaryota</taxon>
        <taxon>Fungi</taxon>
        <taxon>Dikarya</taxon>
        <taxon>Ascomycota</taxon>
        <taxon>Pezizomycotina</taxon>
        <taxon>Sordariomycetes</taxon>
        <taxon>Hypocreomycetidae</taxon>
        <taxon>Hypocreales</taxon>
        <taxon>Nectriaceae</taxon>
        <taxon>Fusarium</taxon>
    </lineage>
</organism>
<feature type="non-terminal residue" evidence="9">
    <location>
        <position position="1"/>
    </location>
</feature>
<feature type="region of interest" description="Disordered" evidence="7">
    <location>
        <begin position="138"/>
        <end position="167"/>
    </location>
</feature>
<feature type="compositionally biased region" description="Low complexity" evidence="7">
    <location>
        <begin position="138"/>
        <end position="150"/>
    </location>
</feature>
<feature type="region of interest" description="Disordered" evidence="7">
    <location>
        <begin position="182"/>
        <end position="263"/>
    </location>
</feature>
<evidence type="ECO:0000256" key="2">
    <source>
        <dbReference type="ARBA" id="ARBA00022833"/>
    </source>
</evidence>
<evidence type="ECO:0000256" key="1">
    <source>
        <dbReference type="ARBA" id="ARBA00022723"/>
    </source>
</evidence>
<dbReference type="OrthoDB" id="39175at2759"/>